<dbReference type="InterPro" id="IPR023213">
    <property type="entry name" value="CAT-like_dom_sf"/>
</dbReference>
<evidence type="ECO:0000313" key="2">
    <source>
        <dbReference type="EMBL" id="KAH7510553.1"/>
    </source>
</evidence>
<dbReference type="Gene3D" id="3.30.559.10">
    <property type="entry name" value="Chloramphenicol acetyltransferase-like domain"/>
    <property type="match status" value="2"/>
</dbReference>
<comment type="caution">
    <text evidence="2">The sequence shown here is derived from an EMBL/GenBank/DDBJ whole genome shotgun (WGS) entry which is preliminary data.</text>
</comment>
<comment type="similarity">
    <text evidence="1">Belongs to the plant acyltransferase family.</text>
</comment>
<reference evidence="2" key="1">
    <citation type="journal article" date="2021" name="Front. Plant Sci.">
        <title>Chromosome-Scale Genome Assembly for Chinese Sour Jujube and Insights Into Its Genome Evolution and Domestication Signature.</title>
        <authorList>
            <person name="Shen L.-Y."/>
            <person name="Luo H."/>
            <person name="Wang X.-L."/>
            <person name="Wang X.-M."/>
            <person name="Qiu X.-J."/>
            <person name="Liu H."/>
            <person name="Zhou S.-S."/>
            <person name="Jia K.-H."/>
            <person name="Nie S."/>
            <person name="Bao Y.-T."/>
            <person name="Zhang R.-G."/>
            <person name="Yun Q.-Z."/>
            <person name="Chai Y.-H."/>
            <person name="Lu J.-Y."/>
            <person name="Li Y."/>
            <person name="Zhao S.-W."/>
            <person name="Mao J.-F."/>
            <person name="Jia S.-G."/>
            <person name="Mao Y.-M."/>
        </authorList>
    </citation>
    <scope>NUCLEOTIDE SEQUENCE</scope>
    <source>
        <strain evidence="2">AT0</strain>
        <tissue evidence="2">Leaf</tissue>
    </source>
</reference>
<dbReference type="AlphaFoldDB" id="A0A978U7Y9"/>
<evidence type="ECO:0000313" key="3">
    <source>
        <dbReference type="Proteomes" id="UP000813462"/>
    </source>
</evidence>
<proteinExistence type="inferred from homology"/>
<organism evidence="2 3">
    <name type="scientific">Ziziphus jujuba var. spinosa</name>
    <dbReference type="NCBI Taxonomy" id="714518"/>
    <lineage>
        <taxon>Eukaryota</taxon>
        <taxon>Viridiplantae</taxon>
        <taxon>Streptophyta</taxon>
        <taxon>Embryophyta</taxon>
        <taxon>Tracheophyta</taxon>
        <taxon>Spermatophyta</taxon>
        <taxon>Magnoliopsida</taxon>
        <taxon>eudicotyledons</taxon>
        <taxon>Gunneridae</taxon>
        <taxon>Pentapetalae</taxon>
        <taxon>rosids</taxon>
        <taxon>fabids</taxon>
        <taxon>Rosales</taxon>
        <taxon>Rhamnaceae</taxon>
        <taxon>Paliureae</taxon>
        <taxon>Ziziphus</taxon>
    </lineage>
</organism>
<dbReference type="PANTHER" id="PTHR31147">
    <property type="entry name" value="ACYL TRANSFERASE 4"/>
    <property type="match status" value="1"/>
</dbReference>
<dbReference type="InterPro" id="IPR050898">
    <property type="entry name" value="Plant_acyltransferase"/>
</dbReference>
<sequence length="359" mass="40020">MSYVIETSNSSGRINHDNNDALAQNLGADIYLDPACLIKEALSKSLLYYYPLAGKLRRDSDGNLRTTCKASGVPFLVAEAHCQLSSLHYLEGIDVETLNQFVFGFPSHDDPAGEHPLFLQVTKFTCGGFAIGVGVSHSVCDGARVSQFLRTLSELSMGKILEPTVKPVWERERLTGKIIEAVPLHFAIDESSSATSPYLPASELSHGCFYVTSESIKRLKMRFIKEMMDRNEVPRETFTTVEVLGGFVWRARFRALKLNPDGKTLFCLTPGIRKHLVPPLPDGYYGNAFVPSNVVVMGKELNEEPLPETVKLIKQSKKTATQNDYIRNMIDIWETTRKQNKKIGASGASMVLTDWRQLI</sequence>
<dbReference type="Proteomes" id="UP000813462">
    <property type="component" value="Unassembled WGS sequence"/>
</dbReference>
<dbReference type="Pfam" id="PF02458">
    <property type="entry name" value="Transferase"/>
    <property type="match status" value="1"/>
</dbReference>
<name>A0A978U7Y9_ZIZJJ</name>
<evidence type="ECO:0000256" key="1">
    <source>
        <dbReference type="ARBA" id="ARBA00009861"/>
    </source>
</evidence>
<dbReference type="EMBL" id="JAEACU010000477">
    <property type="protein sequence ID" value="KAH7510553.1"/>
    <property type="molecule type" value="Genomic_DNA"/>
</dbReference>
<dbReference type="PANTHER" id="PTHR31147:SF25">
    <property type="entry name" value="HXXXD-TYPE ACYL-TRANSFERASE FAMILY PROTEIN"/>
    <property type="match status" value="1"/>
</dbReference>
<gene>
    <name evidence="2" type="ORF">FEM48_ZijujUnG0114900</name>
</gene>
<accession>A0A978U7Y9</accession>
<dbReference type="GO" id="GO:0009836">
    <property type="term" value="P:fruit ripening, climacteric"/>
    <property type="evidence" value="ECO:0007669"/>
    <property type="project" value="UniProtKB-ARBA"/>
</dbReference>
<protein>
    <submittedName>
        <fullName evidence="2">Uncharacterized protein</fullName>
    </submittedName>
</protein>